<dbReference type="HOGENOM" id="CLU_3314825_0_0_10"/>
<evidence type="ECO:0000313" key="1">
    <source>
        <dbReference type="EMBL" id="EGQ16150.1"/>
    </source>
</evidence>
<name>F9DJC2_9BACT</name>
<gene>
    <name evidence="1" type="ORF">HMPREF9144_1762</name>
</gene>
<sequence length="39" mass="4674">MPIVISLQMQCINFCNITLYYSCYDSHQWRQCVDALIPY</sequence>
<evidence type="ECO:0000313" key="2">
    <source>
        <dbReference type="Proteomes" id="UP000004123"/>
    </source>
</evidence>
<proteinExistence type="predicted"/>
<dbReference type="AlphaFoldDB" id="F9DJC2"/>
<accession>F9DJC2</accession>
<organism evidence="1 2">
    <name type="scientific">Prevotella pallens ATCC 700821</name>
    <dbReference type="NCBI Taxonomy" id="997353"/>
    <lineage>
        <taxon>Bacteria</taxon>
        <taxon>Pseudomonadati</taxon>
        <taxon>Bacteroidota</taxon>
        <taxon>Bacteroidia</taxon>
        <taxon>Bacteroidales</taxon>
        <taxon>Prevotellaceae</taxon>
        <taxon>Prevotella</taxon>
    </lineage>
</organism>
<dbReference type="EMBL" id="AFPY01000093">
    <property type="protein sequence ID" value="EGQ16150.1"/>
    <property type="molecule type" value="Genomic_DNA"/>
</dbReference>
<dbReference type="Proteomes" id="UP000004123">
    <property type="component" value="Unassembled WGS sequence"/>
</dbReference>
<comment type="caution">
    <text evidence="1">The sequence shown here is derived from an EMBL/GenBank/DDBJ whole genome shotgun (WGS) entry which is preliminary data.</text>
</comment>
<reference evidence="1 2" key="1">
    <citation type="submission" date="2011-04" db="EMBL/GenBank/DDBJ databases">
        <authorList>
            <person name="Muzny D."/>
            <person name="Qin X."/>
            <person name="Deng J."/>
            <person name="Jiang H."/>
            <person name="Liu Y."/>
            <person name="Qu J."/>
            <person name="Song X.-Z."/>
            <person name="Zhang L."/>
            <person name="Thornton R."/>
            <person name="Coyle M."/>
            <person name="Francisco L."/>
            <person name="Jackson L."/>
            <person name="Javaid M."/>
            <person name="Korchina V."/>
            <person name="Kovar C."/>
            <person name="Mata R."/>
            <person name="Mathew T."/>
            <person name="Ngo R."/>
            <person name="Nguyen L."/>
            <person name="Nguyen N."/>
            <person name="Okwuonu G."/>
            <person name="Ongeri F."/>
            <person name="Pham C."/>
            <person name="Simmons D."/>
            <person name="Wilczek-Boney K."/>
            <person name="Hale W."/>
            <person name="Jakkamsetti A."/>
            <person name="Pham P."/>
            <person name="Ruth R."/>
            <person name="San Lucas F."/>
            <person name="Warren J."/>
            <person name="Zhang J."/>
            <person name="Zhao Z."/>
            <person name="Zhou C."/>
            <person name="Zhu D."/>
            <person name="Lee S."/>
            <person name="Bess C."/>
            <person name="Blankenburg K."/>
            <person name="Forbes L."/>
            <person name="Fu Q."/>
            <person name="Gubbala S."/>
            <person name="Hirani K."/>
            <person name="Jayaseelan J.C."/>
            <person name="Lara F."/>
            <person name="Munidasa M."/>
            <person name="Palculict T."/>
            <person name="Patil S."/>
            <person name="Pu L.-L."/>
            <person name="Saada N."/>
            <person name="Tang L."/>
            <person name="Weissenberger G."/>
            <person name="Zhu Y."/>
            <person name="Hemphill L."/>
            <person name="Shang Y."/>
            <person name="Youmans B."/>
            <person name="Ayvaz T."/>
            <person name="Ross M."/>
            <person name="Santibanez J."/>
            <person name="Aqrawi P."/>
            <person name="Gross S."/>
            <person name="Joshi V."/>
            <person name="Fowler G."/>
            <person name="Nazareth L."/>
            <person name="Reid J."/>
            <person name="Worley K."/>
            <person name="Petrosino J."/>
            <person name="Highlander S."/>
            <person name="Gibbs R."/>
        </authorList>
    </citation>
    <scope>NUCLEOTIDE SEQUENCE [LARGE SCALE GENOMIC DNA]</scope>
    <source>
        <strain evidence="1 2">ATCC 700821</strain>
    </source>
</reference>
<protein>
    <submittedName>
        <fullName evidence="1">Uncharacterized protein</fullName>
    </submittedName>
</protein>